<dbReference type="Proteomes" id="UP000030703">
    <property type="component" value="Unassembled WGS sequence"/>
</dbReference>
<keyword evidence="1" id="KW-0472">Membrane</keyword>
<feature type="transmembrane region" description="Helical" evidence="1">
    <location>
        <begin position="90"/>
        <end position="111"/>
    </location>
</feature>
<reference evidence="2" key="1">
    <citation type="submission" date="2012-04" db="EMBL/GenBank/DDBJ databases">
        <title>The Genome Sequence of Fusarium oxysporum melonis.</title>
        <authorList>
            <consortium name="The Broad Institute Genome Sequencing Platform"/>
            <person name="Ma L.-J."/>
            <person name="Gale L.R."/>
            <person name="Schwartz D.C."/>
            <person name="Zhou S."/>
            <person name="Corby-Kistler H."/>
            <person name="Young S.K."/>
            <person name="Zeng Q."/>
            <person name="Gargeya S."/>
            <person name="Fitzgerald M."/>
            <person name="Haas B."/>
            <person name="Abouelleil A."/>
            <person name="Alvarado L."/>
            <person name="Arachchi H.M."/>
            <person name="Berlin A."/>
            <person name="Brown A."/>
            <person name="Chapman S.B."/>
            <person name="Chen Z."/>
            <person name="Dunbar C."/>
            <person name="Freedman E."/>
            <person name="Gearin G."/>
            <person name="Goldberg J."/>
            <person name="Griggs A."/>
            <person name="Gujja S."/>
            <person name="Heiman D."/>
            <person name="Howarth C."/>
            <person name="Larson L."/>
            <person name="Lui A."/>
            <person name="MacDonald P.J.P."/>
            <person name="Montmayeur A."/>
            <person name="Murphy C."/>
            <person name="Neiman D."/>
            <person name="Pearson M."/>
            <person name="Priest M."/>
            <person name="Roberts A."/>
            <person name="Saif S."/>
            <person name="Shea T."/>
            <person name="Shenoy N."/>
            <person name="Sisk P."/>
            <person name="Stolte C."/>
            <person name="Sykes S."/>
            <person name="Wortman J."/>
            <person name="Nusbaum C."/>
            <person name="Birren B."/>
        </authorList>
    </citation>
    <scope>NUCLEOTIDE SEQUENCE</scope>
    <source>
        <strain evidence="2">26406</strain>
    </source>
</reference>
<keyword evidence="1" id="KW-1133">Transmembrane helix</keyword>
<dbReference type="HOGENOM" id="CLU_2038187_0_0_1"/>
<dbReference type="AlphaFoldDB" id="X0AAS2"/>
<dbReference type="EMBL" id="JH659333">
    <property type="protein sequence ID" value="EXK37683.1"/>
    <property type="molecule type" value="Genomic_DNA"/>
</dbReference>
<proteinExistence type="predicted"/>
<feature type="transmembrane region" description="Helical" evidence="1">
    <location>
        <begin position="47"/>
        <end position="70"/>
    </location>
</feature>
<accession>X0AAS2</accession>
<protein>
    <submittedName>
        <fullName evidence="2">Uncharacterized protein</fullName>
    </submittedName>
</protein>
<sequence>MLQAFSTGIGWAKLHRSMMKGVVFVYRISLSRHDEARLRNGRGSFGFTLGAAFFFFLVIFPVVSIALGGTGFLVRKSTWCRVAKSRLNMIHAYCSLAVDIVILVSTSWCMMTEGPRLAYHG</sequence>
<keyword evidence="1" id="KW-0812">Transmembrane</keyword>
<evidence type="ECO:0000256" key="1">
    <source>
        <dbReference type="SAM" id="Phobius"/>
    </source>
</evidence>
<organism evidence="2">
    <name type="scientific">Fusarium oxysporum f. sp. melonis 26406</name>
    <dbReference type="NCBI Taxonomy" id="1089452"/>
    <lineage>
        <taxon>Eukaryota</taxon>
        <taxon>Fungi</taxon>
        <taxon>Dikarya</taxon>
        <taxon>Ascomycota</taxon>
        <taxon>Pezizomycotina</taxon>
        <taxon>Sordariomycetes</taxon>
        <taxon>Hypocreomycetidae</taxon>
        <taxon>Hypocreales</taxon>
        <taxon>Nectriaceae</taxon>
        <taxon>Fusarium</taxon>
        <taxon>Fusarium oxysporum species complex</taxon>
    </lineage>
</organism>
<gene>
    <name evidence="2" type="ORF">FOMG_08321</name>
</gene>
<dbReference type="VEuPathDB" id="FungiDB:FOMG_08321"/>
<name>X0AAS2_FUSOX</name>
<reference evidence="2" key="2">
    <citation type="submission" date="2012-05" db="EMBL/GenBank/DDBJ databases">
        <title>Annotation of the Genome Sequence of Fusarium oxysporum f. sp. melonis 26406.</title>
        <authorList>
            <consortium name="The Broad Institute Genomics Platform"/>
            <person name="Ma L.-J."/>
            <person name="Corby-Kistler H."/>
            <person name="Broz K."/>
            <person name="Gale L.R."/>
            <person name="Jonkers W."/>
            <person name="O'Donnell K."/>
            <person name="Ploetz R."/>
            <person name="Steinberg C."/>
            <person name="Schwartz D.C."/>
            <person name="VanEtten H."/>
            <person name="Zhou S."/>
            <person name="Young S.K."/>
            <person name="Zeng Q."/>
            <person name="Gargeya S."/>
            <person name="Fitzgerald M."/>
            <person name="Abouelleil A."/>
            <person name="Alvarado L."/>
            <person name="Chapman S.B."/>
            <person name="Gainer-Dewar J."/>
            <person name="Goldberg J."/>
            <person name="Griggs A."/>
            <person name="Gujja S."/>
            <person name="Hansen M."/>
            <person name="Howarth C."/>
            <person name="Imamovic A."/>
            <person name="Ireland A."/>
            <person name="Larimer J."/>
            <person name="McCowan C."/>
            <person name="Murphy C."/>
            <person name="Pearson M."/>
            <person name="Poon T.W."/>
            <person name="Priest M."/>
            <person name="Roberts A."/>
            <person name="Saif S."/>
            <person name="Shea T."/>
            <person name="Sykes S."/>
            <person name="Wortman J."/>
            <person name="Nusbaum C."/>
            <person name="Birren B."/>
        </authorList>
    </citation>
    <scope>NUCLEOTIDE SEQUENCE</scope>
    <source>
        <strain evidence="2">26406</strain>
    </source>
</reference>
<evidence type="ECO:0000313" key="2">
    <source>
        <dbReference type="EMBL" id="EXK37683.1"/>
    </source>
</evidence>